<feature type="domain" description="Peptidoglycan recognition protein family" evidence="2">
    <location>
        <begin position="46"/>
        <end position="208"/>
    </location>
</feature>
<dbReference type="InterPro" id="IPR036505">
    <property type="entry name" value="Amidase/PGRP_sf"/>
</dbReference>
<dbReference type="SUPFAM" id="SSF55846">
    <property type="entry name" value="N-acetylmuramoyl-L-alanine amidase-like"/>
    <property type="match status" value="1"/>
</dbReference>
<gene>
    <name evidence="3" type="ORF">IQ63_40320</name>
</gene>
<evidence type="ECO:0000259" key="2">
    <source>
        <dbReference type="SMART" id="SM00701"/>
    </source>
</evidence>
<protein>
    <submittedName>
        <fullName evidence="3">N-acetylmuramoyl-L-alanine amidase</fullName>
    </submittedName>
</protein>
<dbReference type="GO" id="GO:0008270">
    <property type="term" value="F:zinc ion binding"/>
    <property type="evidence" value="ECO:0007669"/>
    <property type="project" value="InterPro"/>
</dbReference>
<dbReference type="PROSITE" id="PS51318">
    <property type="entry name" value="TAT"/>
    <property type="match status" value="1"/>
</dbReference>
<dbReference type="InterPro" id="IPR006619">
    <property type="entry name" value="PGRP_domain_met/bac"/>
</dbReference>
<evidence type="ECO:0000313" key="4">
    <source>
        <dbReference type="Proteomes" id="UP000037151"/>
    </source>
</evidence>
<dbReference type="SMART" id="SM00701">
    <property type="entry name" value="PGRP"/>
    <property type="match status" value="1"/>
</dbReference>
<dbReference type="GO" id="GO:0008745">
    <property type="term" value="F:N-acetylmuramoyl-L-alanine amidase activity"/>
    <property type="evidence" value="ECO:0007669"/>
    <property type="project" value="InterPro"/>
</dbReference>
<dbReference type="Proteomes" id="UP000037151">
    <property type="component" value="Unassembled WGS sequence"/>
</dbReference>
<dbReference type="RefSeq" id="WP_050375032.1">
    <property type="nucleotide sequence ID" value="NZ_KQ257834.1"/>
</dbReference>
<sequence length="249" mass="26076">MGRSELSASDGAFLPGRRSVLLGALGAAAAGVLAARPAFAAAAPGYTLRTRADWGADESLRFAADGTEKWPPEYYPLQTVSIHHTADGSTDPDPAARVRAIYREDAIGEKNFGDIGYHYLIDENGRVYEGRWSGTDGTPAHDATGRLVTAAHIGGYNSGNAGIALLGTLTSTPASPAARATLIRLLADLATRHTLNPLATVLYRNPISGVTRTVPTISGHKDWAATLCPGTVHADLPAIRREVAALLDG</sequence>
<evidence type="ECO:0000313" key="3">
    <source>
        <dbReference type="EMBL" id="KND25730.1"/>
    </source>
</evidence>
<dbReference type="InterPro" id="IPR002502">
    <property type="entry name" value="Amidase_domain"/>
</dbReference>
<comment type="caution">
    <text evidence="3">The sequence shown here is derived from an EMBL/GenBank/DDBJ whole genome shotgun (WGS) entry which is preliminary data.</text>
</comment>
<dbReference type="AlphaFoldDB" id="A0A0L0JK44"/>
<comment type="similarity">
    <text evidence="1">Belongs to the N-acetylmuramoyl-L-alanine amidase 2 family.</text>
</comment>
<dbReference type="OrthoDB" id="514320at2"/>
<dbReference type="EMBL" id="JPPY01000218">
    <property type="protein sequence ID" value="KND25730.1"/>
    <property type="molecule type" value="Genomic_DNA"/>
</dbReference>
<dbReference type="PATRIC" id="fig|42234.21.peg.8298"/>
<dbReference type="PANTHER" id="PTHR11022:SF41">
    <property type="entry name" value="PEPTIDOGLYCAN-RECOGNITION PROTEIN LC-RELATED"/>
    <property type="match status" value="1"/>
</dbReference>
<dbReference type="InterPro" id="IPR015510">
    <property type="entry name" value="PGRP"/>
</dbReference>
<dbReference type="PANTHER" id="PTHR11022">
    <property type="entry name" value="PEPTIDOGLYCAN RECOGNITION PROTEIN"/>
    <property type="match status" value="1"/>
</dbReference>
<reference evidence="4" key="1">
    <citation type="submission" date="2014-07" db="EMBL/GenBank/DDBJ databases">
        <title>Genome sequencing of plant-pathogenic Streptomyces species.</title>
        <authorList>
            <person name="Harrison J."/>
            <person name="Sapp M."/>
            <person name="Thwaites R."/>
            <person name="Studholme D.J."/>
        </authorList>
    </citation>
    <scope>NUCLEOTIDE SEQUENCE [LARGE SCALE GENOMIC DNA]</scope>
    <source>
        <strain evidence="4">NCPPB 4445</strain>
    </source>
</reference>
<proteinExistence type="inferred from homology"/>
<evidence type="ECO:0000256" key="1">
    <source>
        <dbReference type="ARBA" id="ARBA00007553"/>
    </source>
</evidence>
<dbReference type="Pfam" id="PF01510">
    <property type="entry name" value="Amidase_2"/>
    <property type="match status" value="1"/>
</dbReference>
<dbReference type="InterPro" id="IPR006311">
    <property type="entry name" value="TAT_signal"/>
</dbReference>
<dbReference type="CDD" id="cd06583">
    <property type="entry name" value="PGRP"/>
    <property type="match status" value="1"/>
</dbReference>
<accession>A0A0L0JK44</accession>
<organism evidence="3 4">
    <name type="scientific">Streptomyces acidiscabies</name>
    <dbReference type="NCBI Taxonomy" id="42234"/>
    <lineage>
        <taxon>Bacteria</taxon>
        <taxon>Bacillati</taxon>
        <taxon>Actinomycetota</taxon>
        <taxon>Actinomycetes</taxon>
        <taxon>Kitasatosporales</taxon>
        <taxon>Streptomycetaceae</taxon>
        <taxon>Streptomyces</taxon>
    </lineage>
</organism>
<dbReference type="Gene3D" id="3.40.80.10">
    <property type="entry name" value="Peptidoglycan recognition protein-like"/>
    <property type="match status" value="1"/>
</dbReference>
<dbReference type="GO" id="GO:0009253">
    <property type="term" value="P:peptidoglycan catabolic process"/>
    <property type="evidence" value="ECO:0007669"/>
    <property type="project" value="InterPro"/>
</dbReference>
<name>A0A0L0JK44_9ACTN</name>